<comment type="caution">
    <text evidence="7">The sequence shown here is derived from an EMBL/GenBank/DDBJ whole genome shotgun (WGS) entry which is preliminary data.</text>
</comment>
<dbReference type="InterPro" id="IPR011009">
    <property type="entry name" value="Kinase-like_dom_sf"/>
</dbReference>
<dbReference type="InterPro" id="IPR050198">
    <property type="entry name" value="Non-receptor_tyrosine_kinases"/>
</dbReference>
<evidence type="ECO:0000313" key="7">
    <source>
        <dbReference type="EMBL" id="PIK50162.1"/>
    </source>
</evidence>
<dbReference type="OrthoDB" id="5979581at2759"/>
<proteinExistence type="predicted"/>
<keyword evidence="3" id="KW-0067">ATP-binding</keyword>
<feature type="domain" description="Ig-like" evidence="6">
    <location>
        <begin position="130"/>
        <end position="218"/>
    </location>
</feature>
<feature type="domain" description="Ig-like" evidence="6">
    <location>
        <begin position="21"/>
        <end position="123"/>
    </location>
</feature>
<name>A0A2G8KQ72_STIJA</name>
<evidence type="ECO:0000259" key="6">
    <source>
        <dbReference type="PROSITE" id="PS50835"/>
    </source>
</evidence>
<dbReference type="InterPro" id="IPR001245">
    <property type="entry name" value="Ser-Thr/Tyr_kinase_cat_dom"/>
</dbReference>
<dbReference type="SUPFAM" id="SSF56112">
    <property type="entry name" value="Protein kinase-like (PK-like)"/>
    <property type="match status" value="1"/>
</dbReference>
<dbReference type="GO" id="GO:0016020">
    <property type="term" value="C:membrane"/>
    <property type="evidence" value="ECO:0007669"/>
    <property type="project" value="UniProtKB-SubCell"/>
</dbReference>
<keyword evidence="8" id="KW-1185">Reference proteome</keyword>
<evidence type="ECO:0000256" key="2">
    <source>
        <dbReference type="ARBA" id="ARBA00022741"/>
    </source>
</evidence>
<dbReference type="Proteomes" id="UP000230750">
    <property type="component" value="Unassembled WGS sequence"/>
</dbReference>
<dbReference type="Gene3D" id="1.10.510.10">
    <property type="entry name" value="Transferase(Phosphotransferase) domain 1"/>
    <property type="match status" value="1"/>
</dbReference>
<dbReference type="GO" id="GO:0004672">
    <property type="term" value="F:protein kinase activity"/>
    <property type="evidence" value="ECO:0007669"/>
    <property type="project" value="InterPro"/>
</dbReference>
<protein>
    <submittedName>
        <fullName evidence="7">Uncharacterized protein</fullName>
    </submittedName>
</protein>
<evidence type="ECO:0000313" key="8">
    <source>
        <dbReference type="Proteomes" id="UP000230750"/>
    </source>
</evidence>
<reference evidence="7 8" key="1">
    <citation type="journal article" date="2017" name="PLoS Biol.">
        <title>The sea cucumber genome provides insights into morphological evolution and visceral regeneration.</title>
        <authorList>
            <person name="Zhang X."/>
            <person name="Sun L."/>
            <person name="Yuan J."/>
            <person name="Sun Y."/>
            <person name="Gao Y."/>
            <person name="Zhang L."/>
            <person name="Li S."/>
            <person name="Dai H."/>
            <person name="Hamel J.F."/>
            <person name="Liu C."/>
            <person name="Yu Y."/>
            <person name="Liu S."/>
            <person name="Lin W."/>
            <person name="Guo K."/>
            <person name="Jin S."/>
            <person name="Xu P."/>
            <person name="Storey K.B."/>
            <person name="Huan P."/>
            <person name="Zhang T."/>
            <person name="Zhou Y."/>
            <person name="Zhang J."/>
            <person name="Lin C."/>
            <person name="Li X."/>
            <person name="Xing L."/>
            <person name="Huo D."/>
            <person name="Sun M."/>
            <person name="Wang L."/>
            <person name="Mercier A."/>
            <person name="Li F."/>
            <person name="Yang H."/>
            <person name="Xiang J."/>
        </authorList>
    </citation>
    <scope>NUCLEOTIDE SEQUENCE [LARGE SCALE GENOMIC DNA]</scope>
    <source>
        <strain evidence="7">Shaxun</strain>
        <tissue evidence="7">Muscle</tissue>
    </source>
</reference>
<accession>A0A2G8KQ72</accession>
<gene>
    <name evidence="7" type="ORF">BSL78_12960</name>
</gene>
<dbReference type="PROSITE" id="PS50011">
    <property type="entry name" value="PROTEIN_KINASE_DOM"/>
    <property type="match status" value="1"/>
</dbReference>
<evidence type="ECO:0000256" key="3">
    <source>
        <dbReference type="ARBA" id="ARBA00022840"/>
    </source>
</evidence>
<dbReference type="STRING" id="307972.A0A2G8KQ72"/>
<comment type="subcellular location">
    <subcellularLocation>
        <location evidence="1">Membrane</location>
        <topology evidence="1">Single-pass membrane protein</topology>
    </subcellularLocation>
</comment>
<dbReference type="Gene3D" id="2.60.40.10">
    <property type="entry name" value="Immunoglobulins"/>
    <property type="match status" value="1"/>
</dbReference>
<keyword evidence="2" id="KW-0547">Nucleotide-binding</keyword>
<evidence type="ECO:0000256" key="1">
    <source>
        <dbReference type="ARBA" id="ARBA00004167"/>
    </source>
</evidence>
<dbReference type="GO" id="GO:0005524">
    <property type="term" value="F:ATP binding"/>
    <property type="evidence" value="ECO:0007669"/>
    <property type="project" value="UniProtKB-KW"/>
</dbReference>
<sequence>MKLAAIHEGRPSFDQLLKVPPRSFYILSGEFDLTDGDYLPIKMNQTANVSCYVIGVRPKNKLKWNVNNIGNITDINYSVEDSVDQGTFNIHSSFQFQPPTVSGTLTCARTTTDSALQESIKVRFSAYVAPKLFYMMVDGINVTNGEQQLLEADQPIKVFCQVLETHPENSISWWVDGILQESSVTPYYSGYNLEGQRLHSTNSTLNVYPHAVNGSVECLRILVKLNLLVDGIGGLKDSYIEGDVTRIICKAFGSRTKIELAITVNNATLSPAWKKMTSFDEEKQTYNVTMEVRFYTIEKFGTIACSCKANGCHGNPRLERTFYMLAIMKRQTYLLSVKSNIGCYTTRIISDEDEGEAYYSDSKEIDSKTQMFKLQDVCVLAKLNFGTLYKRWTGTITHKDNLNKCVVITTESDQIYLLQEHLVSQTLQTLMADGCFETNWSSSMARNFILDVLGGITLLQSYGLLHPGLSRSKILVTSSRNCKLYDFCLPDDASLIVRSIKSKVKCTQNQLPLESWQRNEYTKESDIWSAAVVIWEIMSNGTSFPGRDEAISDWSYRANLSDCSTTNCELRDELLLRCWQTDVAKRPSILELRKSYEQISSQSDLQSSYMTMS</sequence>
<evidence type="ECO:0000259" key="5">
    <source>
        <dbReference type="PROSITE" id="PS50011"/>
    </source>
</evidence>
<dbReference type="PROSITE" id="PS50835">
    <property type="entry name" value="IG_LIKE"/>
    <property type="match status" value="2"/>
</dbReference>
<dbReference type="PANTHER" id="PTHR24418">
    <property type="entry name" value="TYROSINE-PROTEIN KINASE"/>
    <property type="match status" value="1"/>
</dbReference>
<dbReference type="SUPFAM" id="SSF48726">
    <property type="entry name" value="Immunoglobulin"/>
    <property type="match status" value="1"/>
</dbReference>
<evidence type="ECO:0000256" key="4">
    <source>
        <dbReference type="ARBA" id="ARBA00023180"/>
    </source>
</evidence>
<dbReference type="InterPro" id="IPR013783">
    <property type="entry name" value="Ig-like_fold"/>
</dbReference>
<dbReference type="InterPro" id="IPR036179">
    <property type="entry name" value="Ig-like_dom_sf"/>
</dbReference>
<dbReference type="EMBL" id="MRZV01000431">
    <property type="protein sequence ID" value="PIK50162.1"/>
    <property type="molecule type" value="Genomic_DNA"/>
</dbReference>
<keyword evidence="4" id="KW-0325">Glycoprotein</keyword>
<dbReference type="Pfam" id="PF07714">
    <property type="entry name" value="PK_Tyr_Ser-Thr"/>
    <property type="match status" value="1"/>
</dbReference>
<organism evidence="7 8">
    <name type="scientific">Stichopus japonicus</name>
    <name type="common">Sea cucumber</name>
    <dbReference type="NCBI Taxonomy" id="307972"/>
    <lineage>
        <taxon>Eukaryota</taxon>
        <taxon>Metazoa</taxon>
        <taxon>Echinodermata</taxon>
        <taxon>Eleutherozoa</taxon>
        <taxon>Echinozoa</taxon>
        <taxon>Holothuroidea</taxon>
        <taxon>Aspidochirotacea</taxon>
        <taxon>Aspidochirotida</taxon>
        <taxon>Stichopodidae</taxon>
        <taxon>Apostichopus</taxon>
    </lineage>
</organism>
<dbReference type="InterPro" id="IPR000719">
    <property type="entry name" value="Prot_kinase_dom"/>
</dbReference>
<dbReference type="InterPro" id="IPR007110">
    <property type="entry name" value="Ig-like_dom"/>
</dbReference>
<feature type="domain" description="Protein kinase" evidence="5">
    <location>
        <begin position="333"/>
        <end position="599"/>
    </location>
</feature>
<dbReference type="AlphaFoldDB" id="A0A2G8KQ72"/>